<dbReference type="InterPro" id="IPR020816">
    <property type="entry name" value="Histone-like_DNA-bd_CS"/>
</dbReference>
<keyword evidence="6" id="KW-1185">Reference proteome</keyword>
<dbReference type="InterPro" id="IPR000119">
    <property type="entry name" value="Hist_DNA-bd"/>
</dbReference>
<protein>
    <submittedName>
        <fullName evidence="5">HU family DNA-binding protein</fullName>
    </submittedName>
</protein>
<evidence type="ECO:0000313" key="6">
    <source>
        <dbReference type="Proteomes" id="UP001169458"/>
    </source>
</evidence>
<dbReference type="SMART" id="SM00411">
    <property type="entry name" value="BHL"/>
    <property type="match status" value="1"/>
</dbReference>
<dbReference type="PANTHER" id="PTHR33175">
    <property type="entry name" value="DNA-BINDING PROTEIN HU"/>
    <property type="match status" value="1"/>
</dbReference>
<evidence type="ECO:0000256" key="3">
    <source>
        <dbReference type="ARBA" id="ARBA00023125"/>
    </source>
</evidence>
<dbReference type="Proteomes" id="UP001169458">
    <property type="component" value="Unassembled WGS sequence"/>
</dbReference>
<dbReference type="PRINTS" id="PR01727">
    <property type="entry name" value="DNABINDINGHU"/>
</dbReference>
<dbReference type="EMBL" id="JAUDEN010000008">
    <property type="protein sequence ID" value="MDM8324792.1"/>
    <property type="molecule type" value="Genomic_DNA"/>
</dbReference>
<evidence type="ECO:0000256" key="2">
    <source>
        <dbReference type="ARBA" id="ARBA00023067"/>
    </source>
</evidence>
<dbReference type="Pfam" id="PF00216">
    <property type="entry name" value="Bac_DNA_binding"/>
    <property type="match status" value="1"/>
</dbReference>
<evidence type="ECO:0000313" key="5">
    <source>
        <dbReference type="EMBL" id="MDM8324792.1"/>
    </source>
</evidence>
<comment type="caution">
    <text evidence="5">The sequence shown here is derived from an EMBL/GenBank/DDBJ whole genome shotgun (WGS) entry which is preliminary data.</text>
</comment>
<evidence type="ECO:0000256" key="1">
    <source>
        <dbReference type="ARBA" id="ARBA00010529"/>
    </source>
</evidence>
<comment type="similarity">
    <text evidence="1 4">Belongs to the bacterial histone-like protein family.</text>
</comment>
<dbReference type="SUPFAM" id="SSF47729">
    <property type="entry name" value="IHF-like DNA-binding proteins"/>
    <property type="match status" value="1"/>
</dbReference>
<keyword evidence="2" id="KW-0226">DNA condensation</keyword>
<gene>
    <name evidence="5" type="ORF">QUW60_06045</name>
</gene>
<evidence type="ECO:0000256" key="4">
    <source>
        <dbReference type="RuleBase" id="RU003939"/>
    </source>
</evidence>
<proteinExistence type="inferred from homology"/>
<dbReference type="RefSeq" id="WP_289559181.1">
    <property type="nucleotide sequence ID" value="NZ_JAUDEN010000008.1"/>
</dbReference>
<reference evidence="6" key="2">
    <citation type="submission" date="2023-07" db="EMBL/GenBank/DDBJ databases">
        <title>Identification and characterization of horizontal gene transfer across gut microbiota members of farm animals based on homology search.</title>
        <authorList>
            <person name="Schwarzerova J."/>
            <person name="Nykrynova M."/>
            <person name="Jureckova K."/>
            <person name="Cejkova D."/>
            <person name="Rychlik I."/>
        </authorList>
    </citation>
    <scope>NUCLEOTIDE SEQUENCE [LARGE SCALE GENOMIC DNA]</scope>
    <source>
        <strain evidence="6">109_WCHN</strain>
    </source>
</reference>
<dbReference type="Gene3D" id="4.10.520.10">
    <property type="entry name" value="IHF-like DNA-binding proteins"/>
    <property type="match status" value="1"/>
</dbReference>
<organism evidence="5 6">
    <name type="scientific">Bacteroides gallinaceum</name>
    <dbReference type="NCBI Taxonomy" id="1462571"/>
    <lineage>
        <taxon>Bacteria</taxon>
        <taxon>Pseudomonadati</taxon>
        <taxon>Bacteroidota</taxon>
        <taxon>Bacteroidia</taxon>
        <taxon>Bacteroidales</taxon>
        <taxon>Bacteroidaceae</taxon>
        <taxon>Bacteroides</taxon>
    </lineage>
</organism>
<dbReference type="InterPro" id="IPR010992">
    <property type="entry name" value="IHF-like_DNA-bd_dom_sf"/>
</dbReference>
<dbReference type="CDD" id="cd13831">
    <property type="entry name" value="HU"/>
    <property type="match status" value="1"/>
</dbReference>
<keyword evidence="3 5" id="KW-0238">DNA-binding</keyword>
<dbReference type="GO" id="GO:0003677">
    <property type="term" value="F:DNA binding"/>
    <property type="evidence" value="ECO:0007669"/>
    <property type="project" value="UniProtKB-KW"/>
</dbReference>
<reference evidence="5 6" key="1">
    <citation type="submission" date="2023-06" db="EMBL/GenBank/DDBJ databases">
        <authorList>
            <person name="Zeman M."/>
            <person name="Kubasova T."/>
            <person name="Jahodarova E."/>
            <person name="Nykrynova M."/>
            <person name="Rychlik I."/>
        </authorList>
    </citation>
    <scope>NUCLEOTIDE SEQUENCE [LARGE SCALE GENOMIC DNA]</scope>
    <source>
        <strain evidence="5 6">109_WCHN</strain>
    </source>
</reference>
<sequence>MNKKELTNAIANKTGLSKTESLNALNAVMEIITEEMKQNKQIILIGFGTFSVKKKAARKGMNPTTFAPIEIPAKKVVNFKPSIYLNNTLNQRKRRRIGKADNNI</sequence>
<name>A0ABT7VER6_9BACE</name>
<accession>A0ABT7VER6</accession>
<dbReference type="PANTHER" id="PTHR33175:SF3">
    <property type="entry name" value="DNA-BINDING PROTEIN HU-BETA"/>
    <property type="match status" value="1"/>
</dbReference>
<dbReference type="PROSITE" id="PS00045">
    <property type="entry name" value="HISTONE_LIKE"/>
    <property type="match status" value="1"/>
</dbReference>